<accession>A0ABQ3WUW0</accession>
<reference evidence="2" key="1">
    <citation type="submission" date="2021-01" db="EMBL/GenBank/DDBJ databases">
        <title>Whole genome shotgun sequence of Actinoplanes capillaceus NBRC 16408.</title>
        <authorList>
            <person name="Komaki H."/>
            <person name="Tamura T."/>
        </authorList>
    </citation>
    <scope>NUCLEOTIDE SEQUENCE [LARGE SCALE GENOMIC DNA]</scope>
    <source>
        <strain evidence="2">NBRC 16408</strain>
    </source>
</reference>
<evidence type="ECO:0000259" key="1">
    <source>
        <dbReference type="Pfam" id="PF04149"/>
    </source>
</evidence>
<sequence length="87" mass="9287">MWSEWQVDGSVRLGGGVGEKTYAETFDAGAAEWLRSGGPAGEFVEISRLPDGGAAMRNSTDPATILFFTKGEWDAFTGGVHDGEFDL</sequence>
<name>A0ABQ3WUW0_9ACTN</name>
<proteinExistence type="predicted"/>
<feature type="domain" description="DUF397" evidence="1">
    <location>
        <begin position="35"/>
        <end position="80"/>
    </location>
</feature>
<dbReference type="InterPro" id="IPR007278">
    <property type="entry name" value="DUF397"/>
</dbReference>
<protein>
    <recommendedName>
        <fullName evidence="1">DUF397 domain-containing protein</fullName>
    </recommendedName>
</protein>
<evidence type="ECO:0000313" key="2">
    <source>
        <dbReference type="EMBL" id="GID50098.1"/>
    </source>
</evidence>
<dbReference type="Pfam" id="PF04149">
    <property type="entry name" value="DUF397"/>
    <property type="match status" value="1"/>
</dbReference>
<gene>
    <name evidence="2" type="ORF">Aca07nite_73730</name>
</gene>
<organism evidence="2">
    <name type="scientific">Actinoplanes campanulatus</name>
    <dbReference type="NCBI Taxonomy" id="113559"/>
    <lineage>
        <taxon>Bacteria</taxon>
        <taxon>Bacillati</taxon>
        <taxon>Actinomycetota</taxon>
        <taxon>Actinomycetes</taxon>
        <taxon>Micromonosporales</taxon>
        <taxon>Micromonosporaceae</taxon>
        <taxon>Actinoplanes</taxon>
    </lineage>
</organism>
<comment type="caution">
    <text evidence="2">The sequence shown here is derived from an EMBL/GenBank/DDBJ whole genome shotgun (WGS) entry which is preliminary data.</text>
</comment>
<dbReference type="EMBL" id="BOMF01000140">
    <property type="protein sequence ID" value="GID50098.1"/>
    <property type="molecule type" value="Genomic_DNA"/>
</dbReference>